<name>A0A7S3PGW8_9STRA</name>
<dbReference type="AlphaFoldDB" id="A0A7S3PGW8"/>
<organism evidence="1">
    <name type="scientific">Aplanochytrium stocchinoi</name>
    <dbReference type="NCBI Taxonomy" id="215587"/>
    <lineage>
        <taxon>Eukaryota</taxon>
        <taxon>Sar</taxon>
        <taxon>Stramenopiles</taxon>
        <taxon>Bigyra</taxon>
        <taxon>Labyrinthulomycetes</taxon>
        <taxon>Thraustochytrida</taxon>
        <taxon>Thraustochytriidae</taxon>
        <taxon>Aplanochytrium</taxon>
    </lineage>
</organism>
<protein>
    <submittedName>
        <fullName evidence="1">Uncharacterized protein</fullName>
    </submittedName>
</protein>
<reference evidence="1" key="1">
    <citation type="submission" date="2021-01" db="EMBL/GenBank/DDBJ databases">
        <authorList>
            <person name="Corre E."/>
            <person name="Pelletier E."/>
            <person name="Niang G."/>
            <person name="Scheremetjew M."/>
            <person name="Finn R."/>
            <person name="Kale V."/>
            <person name="Holt S."/>
            <person name="Cochrane G."/>
            <person name="Meng A."/>
            <person name="Brown T."/>
            <person name="Cohen L."/>
        </authorList>
    </citation>
    <scope>NUCLEOTIDE SEQUENCE</scope>
    <source>
        <strain evidence="1">GSBS06</strain>
    </source>
</reference>
<proteinExistence type="predicted"/>
<dbReference type="EMBL" id="HBIN01013192">
    <property type="protein sequence ID" value="CAE0439783.1"/>
    <property type="molecule type" value="Transcribed_RNA"/>
</dbReference>
<gene>
    <name evidence="1" type="ORF">ASTO00021_LOCUS9957</name>
</gene>
<accession>A0A7S3PGW8</accession>
<sequence>MDKFAKLAIWDKAMQTVVAEVDAQKEDSKKLKDQVVGQLFTLLQQLKRENSDTSDGGGSGNLGEAYVKLLQKCSNSLKEAQEYVQPFLEELTEPKGKYNEILSGAITNQCMEVDDVAENIWKRSCEQFTFYNPIANAKPQIITASEPKEVSPKPNNGFKNEMKKLKSDFNARIDTCNKTISNMITQLQECNDEQVLKALVESSAFISSAKRLRKNYCVDSMFEAIQRYISLSVFSIIFSIVQPQPVAVNIASLLRV</sequence>
<evidence type="ECO:0000313" key="1">
    <source>
        <dbReference type="EMBL" id="CAE0439783.1"/>
    </source>
</evidence>